<comment type="caution">
    <text evidence="2">The sequence shown here is derived from an EMBL/GenBank/DDBJ whole genome shotgun (WGS) entry which is preliminary data.</text>
</comment>
<proteinExistence type="predicted"/>
<dbReference type="PANTHER" id="PTHR35509">
    <property type="entry name" value="DOMAIN PROTEIN, PUTATIVE (DUF1995)-RELATED"/>
    <property type="match status" value="1"/>
</dbReference>
<dbReference type="InParanoid" id="A0A2V0PAF9"/>
<dbReference type="EMBL" id="BDRX01000056">
    <property type="protein sequence ID" value="GBF94850.1"/>
    <property type="molecule type" value="Genomic_DNA"/>
</dbReference>
<evidence type="ECO:0000259" key="1">
    <source>
        <dbReference type="Pfam" id="PF09353"/>
    </source>
</evidence>
<dbReference type="InterPro" id="IPR018962">
    <property type="entry name" value="DUF1995"/>
</dbReference>
<sequence>MQSLNARRAASAAGPAAAVAARARRAVRARAGGVATSTAVPLPVSGAEQAAQAAEAVKAAAAQGARLHSVVVINPVNEKAIRFSSTEAMDYPCSNMKEFETLVGVTKDILRGVLGGAPELRVRRIDEGGLDGDLCAIVSDGEKRVMAVVWPTAEKLPTLKKLAQDSSIGQLIIVNPLWRTEGNLVSEFGILPWDRKANEEFVASFFPAYALFEQRIGAPSSVNLARGTRYETGAVLRILKVGNGQFCAHVMSADGTSQAIGGFDTKPAYRELEQLIAKAREAKLEIFEVARAASSLDLEAARGRSPSLGSDDDDAVPDVPEAAAASFPTREQLLAMESDPKAVRRILLGLGLPGSGSAGKIMARAYAVADALAAGASFADALAAAQKLR</sequence>
<dbReference type="OrthoDB" id="567985at2759"/>
<dbReference type="PANTHER" id="PTHR35509:SF5">
    <property type="entry name" value="SAP DOMAIN-CONTAINING PROTEIN"/>
    <property type="match status" value="1"/>
</dbReference>
<evidence type="ECO:0000313" key="2">
    <source>
        <dbReference type="EMBL" id="GBF94850.1"/>
    </source>
</evidence>
<accession>A0A2V0PAF9</accession>
<keyword evidence="3" id="KW-1185">Reference proteome</keyword>
<dbReference type="AlphaFoldDB" id="A0A2V0PAF9"/>
<organism evidence="2 3">
    <name type="scientific">Raphidocelis subcapitata</name>
    <dbReference type="NCBI Taxonomy" id="307507"/>
    <lineage>
        <taxon>Eukaryota</taxon>
        <taxon>Viridiplantae</taxon>
        <taxon>Chlorophyta</taxon>
        <taxon>core chlorophytes</taxon>
        <taxon>Chlorophyceae</taxon>
        <taxon>CS clade</taxon>
        <taxon>Sphaeropleales</taxon>
        <taxon>Selenastraceae</taxon>
        <taxon>Raphidocelis</taxon>
    </lineage>
</organism>
<dbReference type="Proteomes" id="UP000247498">
    <property type="component" value="Unassembled WGS sequence"/>
</dbReference>
<protein>
    <recommendedName>
        <fullName evidence="1">DUF1995 domain-containing protein</fullName>
    </recommendedName>
</protein>
<evidence type="ECO:0000313" key="3">
    <source>
        <dbReference type="Proteomes" id="UP000247498"/>
    </source>
</evidence>
<gene>
    <name evidence="2" type="ORF">Rsub_08022</name>
</gene>
<feature type="domain" description="DUF1995" evidence="1">
    <location>
        <begin position="43"/>
        <end position="273"/>
    </location>
</feature>
<reference evidence="2 3" key="1">
    <citation type="journal article" date="2018" name="Sci. Rep.">
        <title>Raphidocelis subcapitata (=Pseudokirchneriella subcapitata) provides an insight into genome evolution and environmental adaptations in the Sphaeropleales.</title>
        <authorList>
            <person name="Suzuki S."/>
            <person name="Yamaguchi H."/>
            <person name="Nakajima N."/>
            <person name="Kawachi M."/>
        </authorList>
    </citation>
    <scope>NUCLEOTIDE SEQUENCE [LARGE SCALE GENOMIC DNA]</scope>
    <source>
        <strain evidence="2 3">NIES-35</strain>
    </source>
</reference>
<name>A0A2V0PAF9_9CHLO</name>
<dbReference type="Pfam" id="PF09353">
    <property type="entry name" value="DUF1995"/>
    <property type="match status" value="1"/>
</dbReference>
<dbReference type="InterPro" id="IPR053021">
    <property type="entry name" value="Chloroplast_ADK"/>
</dbReference>